<sequence length="53" mass="5609">MPCACLGAILVILMKPWISVWGCLDYLICEALSASLEAILVARNSIKKATGGT</sequence>
<dbReference type="AlphaFoldDB" id="A0A9N9EX18"/>
<protein>
    <submittedName>
        <fullName evidence="1">17735_t:CDS:1</fullName>
    </submittedName>
</protein>
<comment type="caution">
    <text evidence="1">The sequence shown here is derived from an EMBL/GenBank/DDBJ whole genome shotgun (WGS) entry which is preliminary data.</text>
</comment>
<dbReference type="OrthoDB" id="10351723at2759"/>
<evidence type="ECO:0000313" key="2">
    <source>
        <dbReference type="Proteomes" id="UP000789405"/>
    </source>
</evidence>
<proteinExistence type="predicted"/>
<name>A0A9N9EX18_9GLOM</name>
<gene>
    <name evidence="1" type="ORF">DERYTH_LOCUS12564</name>
</gene>
<reference evidence="1" key="1">
    <citation type="submission" date="2021-06" db="EMBL/GenBank/DDBJ databases">
        <authorList>
            <person name="Kallberg Y."/>
            <person name="Tangrot J."/>
            <person name="Rosling A."/>
        </authorList>
    </citation>
    <scope>NUCLEOTIDE SEQUENCE</scope>
    <source>
        <strain evidence="1">MA453B</strain>
    </source>
</reference>
<accession>A0A9N9EX18</accession>
<keyword evidence="2" id="KW-1185">Reference proteome</keyword>
<dbReference type="EMBL" id="CAJVPY010008314">
    <property type="protein sequence ID" value="CAG8694133.1"/>
    <property type="molecule type" value="Genomic_DNA"/>
</dbReference>
<organism evidence="1 2">
    <name type="scientific">Dentiscutata erythropus</name>
    <dbReference type="NCBI Taxonomy" id="1348616"/>
    <lineage>
        <taxon>Eukaryota</taxon>
        <taxon>Fungi</taxon>
        <taxon>Fungi incertae sedis</taxon>
        <taxon>Mucoromycota</taxon>
        <taxon>Glomeromycotina</taxon>
        <taxon>Glomeromycetes</taxon>
        <taxon>Diversisporales</taxon>
        <taxon>Gigasporaceae</taxon>
        <taxon>Dentiscutata</taxon>
    </lineage>
</organism>
<dbReference type="Proteomes" id="UP000789405">
    <property type="component" value="Unassembled WGS sequence"/>
</dbReference>
<feature type="non-terminal residue" evidence="1">
    <location>
        <position position="53"/>
    </location>
</feature>
<evidence type="ECO:0000313" key="1">
    <source>
        <dbReference type="EMBL" id="CAG8694133.1"/>
    </source>
</evidence>